<evidence type="ECO:0000256" key="2">
    <source>
        <dbReference type="SAM" id="Phobius"/>
    </source>
</evidence>
<comment type="similarity">
    <text evidence="1">Belongs to the YggT family.</text>
</comment>
<dbReference type="PANTHER" id="PTHR33219">
    <property type="entry name" value="YLMG HOMOLOG PROTEIN 2, CHLOROPLASTIC"/>
    <property type="match status" value="1"/>
</dbReference>
<feature type="transmembrane region" description="Helical" evidence="2">
    <location>
        <begin position="35"/>
        <end position="56"/>
    </location>
</feature>
<evidence type="ECO:0000313" key="4">
    <source>
        <dbReference type="Proteomes" id="UP000325295"/>
    </source>
</evidence>
<keyword evidence="2" id="KW-1133">Transmembrane helix</keyword>
<keyword evidence="2" id="KW-0472">Membrane</keyword>
<organism evidence="3 4">
    <name type="scientific">Paucilactobacillus nenjiangensis</name>
    <dbReference type="NCBI Taxonomy" id="1296540"/>
    <lineage>
        <taxon>Bacteria</taxon>
        <taxon>Bacillati</taxon>
        <taxon>Bacillota</taxon>
        <taxon>Bacilli</taxon>
        <taxon>Lactobacillales</taxon>
        <taxon>Lactobacillaceae</taxon>
        <taxon>Paucilactobacillus</taxon>
    </lineage>
</organism>
<dbReference type="GO" id="GO:0016020">
    <property type="term" value="C:membrane"/>
    <property type="evidence" value="ECO:0007669"/>
    <property type="project" value="InterPro"/>
</dbReference>
<dbReference type="InterPro" id="IPR003425">
    <property type="entry name" value="CCB3/YggT"/>
</dbReference>
<name>A0A5P1X4C6_9LACO</name>
<dbReference type="Pfam" id="PF02325">
    <property type="entry name" value="CCB3_YggT"/>
    <property type="match status" value="1"/>
</dbReference>
<reference evidence="3 4" key="1">
    <citation type="submission" date="2019-09" db="EMBL/GenBank/DDBJ databases">
        <title>Complete Genome Sequence of Lactobacillus nenjiangensis SH-Y15, isolated from sauerkraut.</title>
        <authorList>
            <person name="Yang H."/>
        </authorList>
    </citation>
    <scope>NUCLEOTIDE SEQUENCE [LARGE SCALE GENOMIC DNA]</scope>
    <source>
        <strain evidence="3 4">SH-Y15</strain>
    </source>
</reference>
<keyword evidence="4" id="KW-1185">Reference proteome</keyword>
<gene>
    <name evidence="3" type="ORF">F0161_07705</name>
</gene>
<evidence type="ECO:0000256" key="1">
    <source>
        <dbReference type="ARBA" id="ARBA00010894"/>
    </source>
</evidence>
<evidence type="ECO:0000313" key="3">
    <source>
        <dbReference type="EMBL" id="QER68403.1"/>
    </source>
</evidence>
<dbReference type="Proteomes" id="UP000325295">
    <property type="component" value="Chromosome"/>
</dbReference>
<dbReference type="OrthoDB" id="47652at2"/>
<proteinExistence type="inferred from homology"/>
<sequence length="75" mass="8230">MILIVVWALMTWFPGASQSKFGVFINRLVEPYIRLFDFIPSLGGIGFSPLIALLVLQLAQYGVGALQTVVANALY</sequence>
<dbReference type="EMBL" id="CP043939">
    <property type="protein sequence ID" value="QER68403.1"/>
    <property type="molecule type" value="Genomic_DNA"/>
</dbReference>
<protein>
    <submittedName>
        <fullName evidence="3">YggT family protein</fullName>
    </submittedName>
</protein>
<dbReference type="KEGG" id="lnn:F0161_07705"/>
<keyword evidence="2" id="KW-0812">Transmembrane</keyword>
<dbReference type="AlphaFoldDB" id="A0A5P1X4C6"/>
<accession>A0A5P1X4C6</accession>
<dbReference type="PANTHER" id="PTHR33219:SF14">
    <property type="entry name" value="PROTEIN COFACTOR ASSEMBLY OF COMPLEX C SUBUNIT B CCB3, CHLOROPLASTIC-RELATED"/>
    <property type="match status" value="1"/>
</dbReference>